<reference evidence="1" key="2">
    <citation type="submission" date="2020-05" db="UniProtKB">
        <authorList>
            <consortium name="EnsemblMetazoa"/>
        </authorList>
    </citation>
    <scope>IDENTIFICATION</scope>
    <source>
        <strain evidence="1">IAEA</strain>
    </source>
</reference>
<keyword evidence="2" id="KW-1185">Reference proteome</keyword>
<name>A0A1B0C5M0_9MUSC</name>
<dbReference type="AlphaFoldDB" id="A0A1B0C5M0"/>
<dbReference type="EnsemblMetazoa" id="GPPI049770-RA">
    <property type="protein sequence ID" value="GPPI049770-PA"/>
    <property type="gene ID" value="GPPI049770"/>
</dbReference>
<dbReference type="EMBL" id="JXJN01026065">
    <property type="status" value="NOT_ANNOTATED_CDS"/>
    <property type="molecule type" value="Genomic_DNA"/>
</dbReference>
<reference evidence="2" key="1">
    <citation type="submission" date="2015-01" db="EMBL/GenBank/DDBJ databases">
        <authorList>
            <person name="Aksoy S."/>
            <person name="Warren W."/>
            <person name="Wilson R.K."/>
        </authorList>
    </citation>
    <scope>NUCLEOTIDE SEQUENCE [LARGE SCALE GENOMIC DNA]</scope>
    <source>
        <strain evidence="2">IAEA</strain>
    </source>
</reference>
<organism evidence="1 2">
    <name type="scientific">Glossina palpalis gambiensis</name>
    <dbReference type="NCBI Taxonomy" id="67801"/>
    <lineage>
        <taxon>Eukaryota</taxon>
        <taxon>Metazoa</taxon>
        <taxon>Ecdysozoa</taxon>
        <taxon>Arthropoda</taxon>
        <taxon>Hexapoda</taxon>
        <taxon>Insecta</taxon>
        <taxon>Pterygota</taxon>
        <taxon>Neoptera</taxon>
        <taxon>Endopterygota</taxon>
        <taxon>Diptera</taxon>
        <taxon>Brachycera</taxon>
        <taxon>Muscomorpha</taxon>
        <taxon>Hippoboscoidea</taxon>
        <taxon>Glossinidae</taxon>
        <taxon>Glossina</taxon>
    </lineage>
</organism>
<proteinExistence type="predicted"/>
<evidence type="ECO:0000313" key="2">
    <source>
        <dbReference type="Proteomes" id="UP000092460"/>
    </source>
</evidence>
<sequence>MASTVVMDARVSLNGVYIVIVYIPVKPQAI</sequence>
<accession>A0A1B0C5M0</accession>
<protein>
    <submittedName>
        <fullName evidence="1">Uncharacterized protein</fullName>
    </submittedName>
</protein>
<dbReference type="Proteomes" id="UP000092460">
    <property type="component" value="Unassembled WGS sequence"/>
</dbReference>
<dbReference type="VEuPathDB" id="VectorBase:GPPI049770"/>
<evidence type="ECO:0000313" key="1">
    <source>
        <dbReference type="EnsemblMetazoa" id="GPPI049770-PA"/>
    </source>
</evidence>